<sequence length="50" mass="5607">MNFFAGEYKFLKLENNIDLSSFSHCFLLLVLGNRGCCTSDAVPYPCNRAS</sequence>
<reference evidence="1" key="1">
    <citation type="submission" date="2018-02" db="EMBL/GenBank/DDBJ databases">
        <title>Rhizophora mucronata_Transcriptome.</title>
        <authorList>
            <person name="Meera S.P."/>
            <person name="Sreeshan A."/>
            <person name="Augustine A."/>
        </authorList>
    </citation>
    <scope>NUCLEOTIDE SEQUENCE</scope>
    <source>
        <tissue evidence="1">Leaf</tissue>
    </source>
</reference>
<organism evidence="1">
    <name type="scientific">Rhizophora mucronata</name>
    <name type="common">Asiatic mangrove</name>
    <dbReference type="NCBI Taxonomy" id="61149"/>
    <lineage>
        <taxon>Eukaryota</taxon>
        <taxon>Viridiplantae</taxon>
        <taxon>Streptophyta</taxon>
        <taxon>Embryophyta</taxon>
        <taxon>Tracheophyta</taxon>
        <taxon>Spermatophyta</taxon>
        <taxon>Magnoliopsida</taxon>
        <taxon>eudicotyledons</taxon>
        <taxon>Gunneridae</taxon>
        <taxon>Pentapetalae</taxon>
        <taxon>rosids</taxon>
        <taxon>fabids</taxon>
        <taxon>Malpighiales</taxon>
        <taxon>Rhizophoraceae</taxon>
        <taxon>Rhizophora</taxon>
    </lineage>
</organism>
<dbReference type="EMBL" id="GGEC01021042">
    <property type="protein sequence ID" value="MBX01526.1"/>
    <property type="molecule type" value="Transcribed_RNA"/>
</dbReference>
<name>A0A2P2K730_RHIMU</name>
<evidence type="ECO:0000313" key="1">
    <source>
        <dbReference type="EMBL" id="MBX01526.1"/>
    </source>
</evidence>
<protein>
    <submittedName>
        <fullName evidence="1">Uncharacterized protein</fullName>
    </submittedName>
</protein>
<accession>A0A2P2K730</accession>
<proteinExistence type="predicted"/>
<dbReference type="AlphaFoldDB" id="A0A2P2K730"/>